<gene>
    <name evidence="1" type="ORF">GIL414_LOCUS61175</name>
</gene>
<protein>
    <submittedName>
        <fullName evidence="1">Uncharacterized protein</fullName>
    </submittedName>
</protein>
<reference evidence="1" key="1">
    <citation type="submission" date="2021-02" db="EMBL/GenBank/DDBJ databases">
        <authorList>
            <person name="Nowell W R."/>
        </authorList>
    </citation>
    <scope>NUCLEOTIDE SEQUENCE</scope>
</reference>
<dbReference type="AlphaFoldDB" id="A0A8S3ECU5"/>
<dbReference type="EMBL" id="CAJOBJ010239328">
    <property type="protein sequence ID" value="CAF5072002.1"/>
    <property type="molecule type" value="Genomic_DNA"/>
</dbReference>
<proteinExistence type="predicted"/>
<sequence length="164" mass="19295">MIERYQNVHMITIERETEAGKLMHTLSLNKVNNINLTIAIEFLSRSILRHLINDSQPNPQYNNQRSLINIEKCSRNLLHIAQWSRTAIEIDHEATTKNVMKRLVLNSELSSLHSYRTDLSRTCSLLTKHPMLIEQLLALHPQFDLCRYFLLEQSCRAYFTYLQL</sequence>
<comment type="caution">
    <text evidence="1">The sequence shown here is derived from an EMBL/GenBank/DDBJ whole genome shotgun (WGS) entry which is preliminary data.</text>
</comment>
<evidence type="ECO:0000313" key="1">
    <source>
        <dbReference type="EMBL" id="CAF5072002.1"/>
    </source>
</evidence>
<feature type="non-terminal residue" evidence="1">
    <location>
        <position position="1"/>
    </location>
</feature>
<evidence type="ECO:0000313" key="2">
    <source>
        <dbReference type="Proteomes" id="UP000681720"/>
    </source>
</evidence>
<name>A0A8S3ECU5_9BILA</name>
<organism evidence="1 2">
    <name type="scientific">Rotaria magnacalcarata</name>
    <dbReference type="NCBI Taxonomy" id="392030"/>
    <lineage>
        <taxon>Eukaryota</taxon>
        <taxon>Metazoa</taxon>
        <taxon>Spiralia</taxon>
        <taxon>Gnathifera</taxon>
        <taxon>Rotifera</taxon>
        <taxon>Eurotatoria</taxon>
        <taxon>Bdelloidea</taxon>
        <taxon>Philodinida</taxon>
        <taxon>Philodinidae</taxon>
        <taxon>Rotaria</taxon>
    </lineage>
</organism>
<dbReference type="Proteomes" id="UP000681720">
    <property type="component" value="Unassembled WGS sequence"/>
</dbReference>
<feature type="non-terminal residue" evidence="1">
    <location>
        <position position="164"/>
    </location>
</feature>
<accession>A0A8S3ECU5</accession>